<dbReference type="NCBIfam" id="TIGR03169">
    <property type="entry name" value="Nterm_to_SelD"/>
    <property type="match status" value="1"/>
</dbReference>
<dbReference type="InterPro" id="IPR010918">
    <property type="entry name" value="PurM-like_C_dom"/>
</dbReference>
<evidence type="ECO:0000259" key="7">
    <source>
        <dbReference type="Pfam" id="PF02769"/>
    </source>
</evidence>
<comment type="caution">
    <text evidence="9">The sequence shown here is derived from an EMBL/GenBank/DDBJ whole genome shotgun (WGS) entry which is preliminary data.</text>
</comment>
<feature type="domain" description="PurM-like N-terminal" evidence="6">
    <location>
        <begin position="425"/>
        <end position="533"/>
    </location>
</feature>
<dbReference type="EC" id="2.7.9.3" evidence="9"/>
<dbReference type="InterPro" id="IPR004536">
    <property type="entry name" value="SPS/SelD"/>
</dbReference>
<evidence type="ECO:0000256" key="5">
    <source>
        <dbReference type="ARBA" id="ARBA00023266"/>
    </source>
</evidence>
<keyword evidence="10" id="KW-1185">Reference proteome</keyword>
<keyword evidence="4" id="KW-0067">ATP-binding</keyword>
<sequence>MQTTIPLTRDLVLIGGGHTHALVLRMWGMKPLAGVRVTVINPAPTAPYSGMLPGFVAGHYTKDELDIDLIKLARFAGARIITGKASAIDTKAKAITVGDRKVAYDVASIDVGITSEMPDMDGFADHAVPAKPLDRFAERWDGYRKSASRPRVALIGGGVAGAELAMAMAHALRHKDHRVTLIDSGKVVSQFGDDARKHLLEALEENGVEVVADAKVDRITSDAVLLEGGTPIPADFVCGAAGARPHEWLKKTGLTLYDGFVSVGPTLQSSDPHVFAAGDCCYMRHAPRPKAGVFAVRSAKTLFHNLKAELSGEPLKGYQPQKDYLKLVSLGGQSALAEKMGQSFKGPLLWKWKNHIDTKFMRKFSELPQMGLAKLPSQVAKGVREELGDAPLCGGCGAKVGRSALKEALADLPQNDRPDIQSVKGDDAAIMDVNGQKQVMTTDHLRAFTEDPVLMTRIAAIHALGDVWGMGGKPSAATVQIILPRMSDALQRRTMAEIMGAAADVLGQAGAAIVGGHSSIGSELTIGFTITGICDRPVTLEGAEAGDEIIITQPIGAGVVMAGEMRGLAKGRDVVATYEAMLQTQAEASRILTPDARAMTDITGFGLAGHLANICEASGLGAQIKLIDVPTLAGAEELSEQGVRSTIWAENRGGAGAIYGNRSPKFDLLFDPQTAGGLMAVVPVEKAEELHEQLLLSGYKAAIIGKMTKSDGITVS</sequence>
<keyword evidence="3" id="KW-0418">Kinase</keyword>
<feature type="domain" description="FAD/NAD(P)-binding" evidence="8">
    <location>
        <begin position="10"/>
        <end position="287"/>
    </location>
</feature>
<dbReference type="EMBL" id="JAATOP010000008">
    <property type="protein sequence ID" value="NIY73254.1"/>
    <property type="molecule type" value="Genomic_DNA"/>
</dbReference>
<evidence type="ECO:0000256" key="4">
    <source>
        <dbReference type="ARBA" id="ARBA00022840"/>
    </source>
</evidence>
<dbReference type="NCBIfam" id="TIGR00476">
    <property type="entry name" value="selD"/>
    <property type="match status" value="1"/>
</dbReference>
<dbReference type="PANTHER" id="PTHR10256:SF0">
    <property type="entry name" value="INACTIVE SELENIDE, WATER DIKINASE-LIKE PROTEIN-RELATED"/>
    <property type="match status" value="1"/>
</dbReference>
<dbReference type="InterPro" id="IPR036921">
    <property type="entry name" value="PurM-like_N_sf"/>
</dbReference>
<dbReference type="SUPFAM" id="SSF51905">
    <property type="entry name" value="FAD/NAD(P)-binding domain"/>
    <property type="match status" value="2"/>
</dbReference>
<gene>
    <name evidence="9" type="primary">selD</name>
    <name evidence="9" type="ORF">HCZ30_12540</name>
</gene>
<reference evidence="9 10" key="1">
    <citation type="submission" date="2020-03" db="EMBL/GenBank/DDBJ databases">
        <title>Bacterial isolates of synthetic phycosphere.</title>
        <authorList>
            <person name="Fu H."/>
            <person name="Moran M.A."/>
        </authorList>
    </citation>
    <scope>NUCLEOTIDE SEQUENCE [LARGE SCALE GENOMIC DNA]</scope>
    <source>
        <strain evidence="9 10">HF1</strain>
    </source>
</reference>
<evidence type="ECO:0000256" key="1">
    <source>
        <dbReference type="ARBA" id="ARBA00022679"/>
    </source>
</evidence>
<protein>
    <submittedName>
        <fullName evidence="9">Selenide, water dikinase SelD</fullName>
        <ecNumber evidence="9">2.7.9.3</ecNumber>
    </submittedName>
</protein>
<dbReference type="InterPro" id="IPR036676">
    <property type="entry name" value="PurM-like_C_sf"/>
</dbReference>
<dbReference type="RefSeq" id="WP_167638640.1">
    <property type="nucleotide sequence ID" value="NZ_JAATOP010000008.1"/>
</dbReference>
<keyword evidence="2" id="KW-0547">Nucleotide-binding</keyword>
<name>A0ABX0W1Y2_9RHOB</name>
<dbReference type="CDD" id="cd02195">
    <property type="entry name" value="SelD"/>
    <property type="match status" value="1"/>
</dbReference>
<dbReference type="Gene3D" id="3.50.50.100">
    <property type="match status" value="1"/>
</dbReference>
<feature type="domain" description="PurM-like C-terminal" evidence="7">
    <location>
        <begin position="544"/>
        <end position="715"/>
    </location>
</feature>
<evidence type="ECO:0000313" key="9">
    <source>
        <dbReference type="EMBL" id="NIY73254.1"/>
    </source>
</evidence>
<dbReference type="GO" id="GO:0004756">
    <property type="term" value="F:selenide, water dikinase activity"/>
    <property type="evidence" value="ECO:0007669"/>
    <property type="project" value="UniProtKB-EC"/>
</dbReference>
<evidence type="ECO:0000256" key="2">
    <source>
        <dbReference type="ARBA" id="ARBA00022741"/>
    </source>
</evidence>
<dbReference type="Pfam" id="PF07992">
    <property type="entry name" value="Pyr_redox_2"/>
    <property type="match status" value="1"/>
</dbReference>
<dbReference type="Pfam" id="PF00586">
    <property type="entry name" value="AIRS"/>
    <property type="match status" value="1"/>
</dbReference>
<dbReference type="Pfam" id="PF02769">
    <property type="entry name" value="AIRS_C"/>
    <property type="match status" value="1"/>
</dbReference>
<evidence type="ECO:0000313" key="10">
    <source>
        <dbReference type="Proteomes" id="UP000709466"/>
    </source>
</evidence>
<dbReference type="SUPFAM" id="SSF56042">
    <property type="entry name" value="PurM C-terminal domain-like"/>
    <property type="match status" value="1"/>
</dbReference>
<dbReference type="Gene3D" id="3.30.1330.10">
    <property type="entry name" value="PurM-like, N-terminal domain"/>
    <property type="match status" value="1"/>
</dbReference>
<keyword evidence="1 9" id="KW-0808">Transferase</keyword>
<dbReference type="InterPro" id="IPR016188">
    <property type="entry name" value="PurM-like_N"/>
</dbReference>
<dbReference type="PRINTS" id="PR00368">
    <property type="entry name" value="FADPNR"/>
</dbReference>
<dbReference type="InterPro" id="IPR017584">
    <property type="entry name" value="Pyridine_nucleo_diS_OxRdtase_N"/>
</dbReference>
<organism evidence="9 10">
    <name type="scientific">Marivivens donghaensis</name>
    <dbReference type="NCBI Taxonomy" id="1699413"/>
    <lineage>
        <taxon>Bacteria</taxon>
        <taxon>Pseudomonadati</taxon>
        <taxon>Pseudomonadota</taxon>
        <taxon>Alphaproteobacteria</taxon>
        <taxon>Rhodobacterales</taxon>
        <taxon>Paracoccaceae</taxon>
        <taxon>Marivivens group</taxon>
        <taxon>Marivivens</taxon>
    </lineage>
</organism>
<dbReference type="InterPro" id="IPR036188">
    <property type="entry name" value="FAD/NAD-bd_sf"/>
</dbReference>
<dbReference type="InterPro" id="IPR023753">
    <property type="entry name" value="FAD/NAD-binding_dom"/>
</dbReference>
<dbReference type="PANTHER" id="PTHR10256">
    <property type="entry name" value="SELENIDE, WATER DIKINASE"/>
    <property type="match status" value="1"/>
</dbReference>
<accession>A0ABX0W1Y2</accession>
<dbReference type="Proteomes" id="UP000709466">
    <property type="component" value="Unassembled WGS sequence"/>
</dbReference>
<evidence type="ECO:0000259" key="6">
    <source>
        <dbReference type="Pfam" id="PF00586"/>
    </source>
</evidence>
<evidence type="ECO:0000259" key="8">
    <source>
        <dbReference type="Pfam" id="PF07992"/>
    </source>
</evidence>
<dbReference type="Gene3D" id="3.90.650.10">
    <property type="entry name" value="PurM-like C-terminal domain"/>
    <property type="match status" value="1"/>
</dbReference>
<keyword evidence="5" id="KW-0711">Selenium</keyword>
<proteinExistence type="predicted"/>
<evidence type="ECO:0000256" key="3">
    <source>
        <dbReference type="ARBA" id="ARBA00022777"/>
    </source>
</evidence>
<dbReference type="SUPFAM" id="SSF55326">
    <property type="entry name" value="PurM N-terminal domain-like"/>
    <property type="match status" value="1"/>
</dbReference>